<dbReference type="AlphaFoldDB" id="A0A2K2D1V0"/>
<dbReference type="EMBL" id="CM000882">
    <property type="protein sequence ID" value="PNT68233.1"/>
    <property type="molecule type" value="Genomic_DNA"/>
</dbReference>
<evidence type="ECO:0000313" key="2">
    <source>
        <dbReference type="EMBL" id="PNT68233.1"/>
    </source>
</evidence>
<evidence type="ECO:0000259" key="1">
    <source>
        <dbReference type="Pfam" id="PF12274"/>
    </source>
</evidence>
<reference evidence="2 3" key="1">
    <citation type="journal article" date="2010" name="Nature">
        <title>Genome sequencing and analysis of the model grass Brachypodium distachyon.</title>
        <authorList>
            <consortium name="International Brachypodium Initiative"/>
        </authorList>
    </citation>
    <scope>NUCLEOTIDE SEQUENCE [LARGE SCALE GENOMIC DNA]</scope>
    <source>
        <strain evidence="2 3">Bd21</strain>
    </source>
</reference>
<proteinExistence type="predicted"/>
<protein>
    <recommendedName>
        <fullName evidence="1">DUF3615 domain-containing protein</fullName>
    </recommendedName>
</protein>
<reference evidence="2" key="2">
    <citation type="submission" date="2017-06" db="EMBL/GenBank/DDBJ databases">
        <title>WGS assembly of Brachypodium distachyon.</title>
        <authorList>
            <consortium name="The International Brachypodium Initiative"/>
            <person name="Lucas S."/>
            <person name="Harmon-Smith M."/>
            <person name="Lail K."/>
            <person name="Tice H."/>
            <person name="Grimwood J."/>
            <person name="Bruce D."/>
            <person name="Barry K."/>
            <person name="Shu S."/>
            <person name="Lindquist E."/>
            <person name="Wang M."/>
            <person name="Pitluck S."/>
            <person name="Vogel J.P."/>
            <person name="Garvin D.F."/>
            <person name="Mockler T.C."/>
            <person name="Schmutz J."/>
            <person name="Rokhsar D."/>
            <person name="Bevan M.W."/>
        </authorList>
    </citation>
    <scope>NUCLEOTIDE SEQUENCE</scope>
    <source>
        <strain evidence="2">Bd21</strain>
    </source>
</reference>
<dbReference type="OrthoDB" id="693786at2759"/>
<name>A0A2K2D1V0_BRADI</name>
<dbReference type="InParanoid" id="A0A2K2D1V0"/>
<dbReference type="Proteomes" id="UP000008810">
    <property type="component" value="Chromosome 3"/>
</dbReference>
<feature type="domain" description="DUF3615" evidence="1">
    <location>
        <begin position="70"/>
        <end position="167"/>
    </location>
</feature>
<dbReference type="FunCoup" id="A0A2K2D1V0">
    <property type="interactions" value="813"/>
</dbReference>
<dbReference type="PANTHER" id="PTHR34710">
    <property type="entry name" value="OS03G0834100 PROTEIN"/>
    <property type="match status" value="1"/>
</dbReference>
<evidence type="ECO:0000313" key="3">
    <source>
        <dbReference type="EnsemblPlants" id="PNT68233"/>
    </source>
</evidence>
<keyword evidence="4" id="KW-1185">Reference proteome</keyword>
<evidence type="ECO:0000313" key="4">
    <source>
        <dbReference type="Proteomes" id="UP000008810"/>
    </source>
</evidence>
<reference evidence="3" key="3">
    <citation type="submission" date="2018-08" db="UniProtKB">
        <authorList>
            <consortium name="EnsemblPlants"/>
        </authorList>
    </citation>
    <scope>IDENTIFICATION</scope>
    <source>
        <strain evidence="3">cv. Bd21</strain>
    </source>
</reference>
<gene>
    <name evidence="2" type="ORF">BRADI_3g37512v3</name>
</gene>
<dbReference type="Gramene" id="PNT68233">
    <property type="protein sequence ID" value="PNT68233"/>
    <property type="gene ID" value="BRADI_3g37512v3"/>
</dbReference>
<dbReference type="EnsemblPlants" id="PNT68233">
    <property type="protein sequence ID" value="PNT68233"/>
    <property type="gene ID" value="BRADI_3g37512v3"/>
</dbReference>
<dbReference type="PANTHER" id="PTHR34710:SF16">
    <property type="entry name" value="IBR DOMAIN-CONTAINING PROTEIN"/>
    <property type="match status" value="1"/>
</dbReference>
<sequence>MGSAFSSAVDAAVGLKEQGRAFGLQDGFNRLRFLHQLKLPFWDRQRPSDRWLAEYERKQRNAYIARPHAHSALRHYNSNNPGAEFESVKPLMCARVGFRDGIWFHVNFLARRKGAPPDTPLEHFFAEIHYGCFDTPFVETCTILEKPLDRLKKKCAFCNGSFEILHPSEEEFICGKKRQKKEFYRTRNIVQREFYFSWP</sequence>
<dbReference type="InterPro" id="IPR022059">
    <property type="entry name" value="DUF3615"/>
</dbReference>
<accession>A0A2K2D1V0</accession>
<dbReference type="Pfam" id="PF12274">
    <property type="entry name" value="DUF3615"/>
    <property type="match status" value="1"/>
</dbReference>
<organism evidence="2">
    <name type="scientific">Brachypodium distachyon</name>
    <name type="common">Purple false brome</name>
    <name type="synonym">Trachynia distachya</name>
    <dbReference type="NCBI Taxonomy" id="15368"/>
    <lineage>
        <taxon>Eukaryota</taxon>
        <taxon>Viridiplantae</taxon>
        <taxon>Streptophyta</taxon>
        <taxon>Embryophyta</taxon>
        <taxon>Tracheophyta</taxon>
        <taxon>Spermatophyta</taxon>
        <taxon>Magnoliopsida</taxon>
        <taxon>Liliopsida</taxon>
        <taxon>Poales</taxon>
        <taxon>Poaceae</taxon>
        <taxon>BOP clade</taxon>
        <taxon>Pooideae</taxon>
        <taxon>Stipodae</taxon>
        <taxon>Brachypodieae</taxon>
        <taxon>Brachypodium</taxon>
    </lineage>
</organism>